<dbReference type="Proteomes" id="UP000683360">
    <property type="component" value="Unassembled WGS sequence"/>
</dbReference>
<dbReference type="PANTHER" id="PTHR46586">
    <property type="entry name" value="ANKYRIN REPEAT-CONTAINING PROTEIN"/>
    <property type="match status" value="1"/>
</dbReference>
<comment type="caution">
    <text evidence="1">The sequence shown here is derived from an EMBL/GenBank/DDBJ whole genome shotgun (WGS) entry which is preliminary data.</text>
</comment>
<dbReference type="PANTHER" id="PTHR46586:SF3">
    <property type="entry name" value="ANKYRIN REPEAT-CONTAINING PROTEIN"/>
    <property type="match status" value="1"/>
</dbReference>
<dbReference type="EMBL" id="CAJPWZ010001440">
    <property type="protein sequence ID" value="CAG2215313.1"/>
    <property type="molecule type" value="Genomic_DNA"/>
</dbReference>
<dbReference type="SUPFAM" id="SSF48403">
    <property type="entry name" value="Ankyrin repeat"/>
    <property type="match status" value="1"/>
</dbReference>
<protein>
    <submittedName>
        <fullName evidence="1">Uncharacterized protein</fullName>
    </submittedName>
</protein>
<dbReference type="InterPro" id="IPR052050">
    <property type="entry name" value="SecEffector_AnkRepeat"/>
</dbReference>
<name>A0A8S3SB02_MYTED</name>
<proteinExistence type="predicted"/>
<accession>A0A8S3SB02</accession>
<gene>
    <name evidence="1" type="ORF">MEDL_29109</name>
</gene>
<dbReference type="AlphaFoldDB" id="A0A8S3SB02"/>
<evidence type="ECO:0000313" key="2">
    <source>
        <dbReference type="Proteomes" id="UP000683360"/>
    </source>
</evidence>
<organism evidence="1 2">
    <name type="scientific">Mytilus edulis</name>
    <name type="common">Blue mussel</name>
    <dbReference type="NCBI Taxonomy" id="6550"/>
    <lineage>
        <taxon>Eukaryota</taxon>
        <taxon>Metazoa</taxon>
        <taxon>Spiralia</taxon>
        <taxon>Lophotrochozoa</taxon>
        <taxon>Mollusca</taxon>
        <taxon>Bivalvia</taxon>
        <taxon>Autobranchia</taxon>
        <taxon>Pteriomorphia</taxon>
        <taxon>Mytilida</taxon>
        <taxon>Mytiloidea</taxon>
        <taxon>Mytilidae</taxon>
        <taxon>Mytilinae</taxon>
        <taxon>Mytilus</taxon>
    </lineage>
</organism>
<dbReference type="InterPro" id="IPR036770">
    <property type="entry name" value="Ankyrin_rpt-contain_sf"/>
</dbReference>
<sequence>MIWKFMERNQIKLDTKSLLLYRFSLSNERTIAALKMLSRTVLTSDFIISNCILAKALEVDDTSLVELIFKRYGSNINVPQALYNACAIGAVLIVKWIFSNFPHREFNIETALMLSCSNGGIEHMTFQYGCLSDTGDVALYLLNNFRTKTNKLDLAMQIGLKRSSFNACKILMENTDNYFHADAVLKGIARIKSDDYTRSNKCFAFVQYLVTKYSCLNVDVLLQIAEHLKKNFDMVRWIMSRTDNKIFYTAWKTHQWIHKEICALQLIYDTEFYKTLDLTGLIQEELTYGNNNCIRFLMEKVNVEKAEKIIVNRVCSSGDENLMQIMFEKFISLNIADTMKIALKHSNWEAVKWLCKNFDDEKLNVQAFMKEAINCGEISVIRYFTEIFDRKYFDSNAILVAIGRGASFTCMEIDDLTCLIKWYLQDIKNRYRINDVLKLSCMKEKKYTQELFKVVFQNNKSEFLHLNIALTTLLTSRDFESLKILLCNYDTAIFDMHLLIERIWDISKDRTYADDITKWLLQHFDQISFDIPYILKKACLDDKLEFVQWMCGHYSFSNLTFESIFIYACKYSAISVIQWMFEKIALIPLRIDLKKVIKEVIVLKMSVVIFFIQNFELDRSDIDNICKLYSEDEIDQLEFQLCIFEAYGSDMVDVKTVFDSVCRLSSVQEVKWFMNIVDSDLDVISGMKEALCGNNNETFQFLYESLNVIDPKEADLIFMKASYHGNLRYVQLFHKKYGESLSISAAIKELCQNTSKTNKHFDVFKFLVSFSSPSIINCQSLLNQACYSGDIENITWLLDNFDPDLFEVRSAIHYAFDKFLSTDHKRRCEDITMLLLHRCQCTLSDIQAVMETVCSKGMVTLMKWLVLIFGPDSFDFRRILDIAISPINTEIFPLAFCQCRNSQIDLQNIIISACKTGGNETLMIYIFFTVMVGLDQHLVVDTIYTILDIRSIHSTDITNEVIKFLFMKVDSNTVDFTSILKRAIRTDEML</sequence>
<reference evidence="1" key="1">
    <citation type="submission" date="2021-03" db="EMBL/GenBank/DDBJ databases">
        <authorList>
            <person name="Bekaert M."/>
        </authorList>
    </citation>
    <scope>NUCLEOTIDE SEQUENCE</scope>
</reference>
<dbReference type="OrthoDB" id="10477504at2759"/>
<evidence type="ECO:0000313" key="1">
    <source>
        <dbReference type="EMBL" id="CAG2215313.1"/>
    </source>
</evidence>
<keyword evidence="2" id="KW-1185">Reference proteome</keyword>